<keyword evidence="5" id="KW-0833">Ubl conjugation pathway</keyword>
<evidence type="ECO:0000256" key="8">
    <source>
        <dbReference type="SAM" id="MobiDB-lite"/>
    </source>
</evidence>
<evidence type="ECO:0000256" key="6">
    <source>
        <dbReference type="ARBA" id="ARBA00022801"/>
    </source>
</evidence>
<dbReference type="GO" id="GO:0006508">
    <property type="term" value="P:proteolysis"/>
    <property type="evidence" value="ECO:0007669"/>
    <property type="project" value="UniProtKB-KW"/>
</dbReference>
<dbReference type="InterPro" id="IPR001394">
    <property type="entry name" value="Peptidase_C19_UCH"/>
</dbReference>
<dbReference type="PANTHER" id="PTHR24006:SF722">
    <property type="entry name" value="UBIQUITIN CARBOXYL-TERMINAL HYDROLASE 48"/>
    <property type="match status" value="1"/>
</dbReference>
<dbReference type="Proteomes" id="UP001151516">
    <property type="component" value="Unassembled WGS sequence"/>
</dbReference>
<dbReference type="SUPFAM" id="SSF54001">
    <property type="entry name" value="Cysteine proteinases"/>
    <property type="match status" value="1"/>
</dbReference>
<organism evidence="10 11">
    <name type="scientific">Coemansia spiralis</name>
    <dbReference type="NCBI Taxonomy" id="417178"/>
    <lineage>
        <taxon>Eukaryota</taxon>
        <taxon>Fungi</taxon>
        <taxon>Fungi incertae sedis</taxon>
        <taxon>Zoopagomycota</taxon>
        <taxon>Kickxellomycotina</taxon>
        <taxon>Kickxellomycetes</taxon>
        <taxon>Kickxellales</taxon>
        <taxon>Kickxellaceae</taxon>
        <taxon>Coemansia</taxon>
    </lineage>
</organism>
<evidence type="ECO:0000256" key="2">
    <source>
        <dbReference type="ARBA" id="ARBA00009085"/>
    </source>
</evidence>
<keyword evidence="6" id="KW-0378">Hydrolase</keyword>
<sequence>MGLDEKASKRRSMSHTIRKSLGAEWPTPIHRPSPAPTLPSSTMDRRQTKSQGETARSLSALLRPTPSSLGQNGAPSTADSAVKKGKQHSHWRHRPSSHHARKMLEKITTVYHRPTKEPSHHQHHRHLSHLFHTNEYPQSDDPSTGQNALERKRKVETVYSQSLELARQLDTFALNRMEITEYLSRARWDAEPAIRRIHILYLTRIGVLYDIDPSIQMSGAVNSGGTTCYIDSLVTALFGAHQSCDGLLYARGNLGSEAASHLQAVCRLVVNYLRAGELIDASLIEEMRTALLNCGWLRGDDGQAPANRHTQQDASELYMFLMEKLQMPYLPLEVRMVHGADYDEADTRMVTQRVLELSLLDDDASDPLSQPALLQSLLESYFFDNRVEQLERNLKADDKADGPDKVRTNAWSILSMYPFYTPQSELGDSNSAYPVDAPLVVPLLIKRYRVDSQGAVHRIKRRVIAPVVLDMANIIGQGTDHNTKAEIGDRKGKPSAALQGGEPTVKSQTPTHRVHSRSNSKQEELSPPPYSGSERYQLVLRSAICHKGQDANSGHYITLSTRVCAIGQSKDVPLTTPVAAVAPRLAKTLTMPASELLFHNMAVRPSHRRRSCPDLCGSFQGSVPASSDVDMPETAATDVDSSKHAICPTAKQQEPPPYEQVTWDSMMPAVSGFLRFDDMDIAHGRVQQFSTDEGKRQCLEEIARDGYLLFYVLQRVDCPTNTPLLL</sequence>
<dbReference type="EC" id="3.4.19.12" evidence="3"/>
<dbReference type="Gene3D" id="3.90.70.10">
    <property type="entry name" value="Cysteine proteinases"/>
    <property type="match status" value="1"/>
</dbReference>
<keyword evidence="11" id="KW-1185">Reference proteome</keyword>
<evidence type="ECO:0000256" key="7">
    <source>
        <dbReference type="ARBA" id="ARBA00022807"/>
    </source>
</evidence>
<dbReference type="PANTHER" id="PTHR24006">
    <property type="entry name" value="UBIQUITIN CARBOXYL-TERMINAL HYDROLASE"/>
    <property type="match status" value="1"/>
</dbReference>
<accession>A0A9W8GHG9</accession>
<dbReference type="GO" id="GO:0005829">
    <property type="term" value="C:cytosol"/>
    <property type="evidence" value="ECO:0007669"/>
    <property type="project" value="TreeGrafter"/>
</dbReference>
<dbReference type="GO" id="GO:0005634">
    <property type="term" value="C:nucleus"/>
    <property type="evidence" value="ECO:0007669"/>
    <property type="project" value="UniProtKB-SubCell"/>
</dbReference>
<comment type="caution">
    <text evidence="10">The sequence shown here is derived from an EMBL/GenBank/DDBJ whole genome shotgun (WGS) entry which is preliminary data.</text>
</comment>
<evidence type="ECO:0000256" key="1">
    <source>
        <dbReference type="ARBA" id="ARBA00000707"/>
    </source>
</evidence>
<proteinExistence type="inferred from homology"/>
<dbReference type="InterPro" id="IPR038765">
    <property type="entry name" value="Papain-like_cys_pep_sf"/>
</dbReference>
<feature type="compositionally biased region" description="Basic residues" evidence="8">
    <location>
        <begin position="83"/>
        <end position="101"/>
    </location>
</feature>
<comment type="similarity">
    <text evidence="2">Belongs to the peptidase C19 family.</text>
</comment>
<keyword evidence="7" id="KW-0788">Thiol protease</keyword>
<feature type="domain" description="USP" evidence="9">
    <location>
        <begin position="218"/>
        <end position="714"/>
    </location>
</feature>
<dbReference type="InterPro" id="IPR028889">
    <property type="entry name" value="USP"/>
</dbReference>
<gene>
    <name evidence="10" type="ORF">IWW39_004262</name>
</gene>
<protein>
    <recommendedName>
        <fullName evidence="3">ubiquitinyl hydrolase 1</fullName>
        <ecNumber evidence="3">3.4.19.12</ecNumber>
    </recommendedName>
</protein>
<evidence type="ECO:0000259" key="9">
    <source>
        <dbReference type="PROSITE" id="PS50235"/>
    </source>
</evidence>
<feature type="compositionally biased region" description="Polar residues" evidence="8">
    <location>
        <begin position="65"/>
        <end position="79"/>
    </location>
</feature>
<name>A0A9W8GHG9_9FUNG</name>
<keyword evidence="4" id="KW-0645">Protease</keyword>
<evidence type="ECO:0000256" key="3">
    <source>
        <dbReference type="ARBA" id="ARBA00012759"/>
    </source>
</evidence>
<dbReference type="GO" id="GO:0004843">
    <property type="term" value="F:cysteine-type deubiquitinase activity"/>
    <property type="evidence" value="ECO:0007669"/>
    <property type="project" value="UniProtKB-EC"/>
</dbReference>
<evidence type="ECO:0000256" key="5">
    <source>
        <dbReference type="ARBA" id="ARBA00022786"/>
    </source>
</evidence>
<dbReference type="OrthoDB" id="6287070at2759"/>
<dbReference type="AlphaFoldDB" id="A0A9W8GHG9"/>
<feature type="region of interest" description="Disordered" evidence="8">
    <location>
        <begin position="479"/>
        <end position="532"/>
    </location>
</feature>
<feature type="compositionally biased region" description="Basic and acidic residues" evidence="8">
    <location>
        <begin position="481"/>
        <end position="492"/>
    </location>
</feature>
<evidence type="ECO:0000256" key="4">
    <source>
        <dbReference type="ARBA" id="ARBA00022670"/>
    </source>
</evidence>
<feature type="region of interest" description="Disordered" evidence="8">
    <location>
        <begin position="1"/>
        <end position="102"/>
    </location>
</feature>
<dbReference type="EMBL" id="JANBTX010000153">
    <property type="protein sequence ID" value="KAJ2685437.1"/>
    <property type="molecule type" value="Genomic_DNA"/>
</dbReference>
<dbReference type="InterPro" id="IPR050164">
    <property type="entry name" value="Peptidase_C19"/>
</dbReference>
<dbReference type="PROSITE" id="PS50235">
    <property type="entry name" value="USP_3"/>
    <property type="match status" value="1"/>
</dbReference>
<comment type="catalytic activity">
    <reaction evidence="1">
        <text>Thiol-dependent hydrolysis of ester, thioester, amide, peptide and isopeptide bonds formed by the C-terminal Gly of ubiquitin (a 76-residue protein attached to proteins as an intracellular targeting signal).</text>
        <dbReference type="EC" id="3.4.19.12"/>
    </reaction>
</comment>
<feature type="compositionally biased region" description="Basic residues" evidence="8">
    <location>
        <begin position="8"/>
        <end position="18"/>
    </location>
</feature>
<evidence type="ECO:0000313" key="10">
    <source>
        <dbReference type="EMBL" id="KAJ2685437.1"/>
    </source>
</evidence>
<dbReference type="Pfam" id="PF00443">
    <property type="entry name" value="UCH"/>
    <property type="match status" value="1"/>
</dbReference>
<reference evidence="10" key="1">
    <citation type="submission" date="2022-07" db="EMBL/GenBank/DDBJ databases">
        <title>Phylogenomic reconstructions and comparative analyses of Kickxellomycotina fungi.</title>
        <authorList>
            <person name="Reynolds N.K."/>
            <person name="Stajich J.E."/>
            <person name="Barry K."/>
            <person name="Grigoriev I.V."/>
            <person name="Crous P."/>
            <person name="Smith M.E."/>
        </authorList>
    </citation>
    <scope>NUCLEOTIDE SEQUENCE</scope>
    <source>
        <strain evidence="10">CBS 109367</strain>
    </source>
</reference>
<dbReference type="GO" id="GO:0016579">
    <property type="term" value="P:protein deubiquitination"/>
    <property type="evidence" value="ECO:0007669"/>
    <property type="project" value="InterPro"/>
</dbReference>
<evidence type="ECO:0000313" key="11">
    <source>
        <dbReference type="Proteomes" id="UP001151516"/>
    </source>
</evidence>